<evidence type="ECO:0000313" key="1">
    <source>
        <dbReference type="EMBL" id="MFC5754092.1"/>
    </source>
</evidence>
<dbReference type="EMBL" id="JBHSON010000135">
    <property type="protein sequence ID" value="MFC5754092.1"/>
    <property type="molecule type" value="Genomic_DNA"/>
</dbReference>
<reference evidence="2" key="1">
    <citation type="journal article" date="2019" name="Int. J. Syst. Evol. Microbiol.">
        <title>The Global Catalogue of Microorganisms (GCM) 10K type strain sequencing project: providing services to taxonomists for standard genome sequencing and annotation.</title>
        <authorList>
            <consortium name="The Broad Institute Genomics Platform"/>
            <consortium name="The Broad Institute Genome Sequencing Center for Infectious Disease"/>
            <person name="Wu L."/>
            <person name="Ma J."/>
        </authorList>
    </citation>
    <scope>NUCLEOTIDE SEQUENCE [LARGE SCALE GENOMIC DNA]</scope>
    <source>
        <strain evidence="2">KCTC 42087</strain>
    </source>
</reference>
<dbReference type="RefSeq" id="WP_378291821.1">
    <property type="nucleotide sequence ID" value="NZ_JBHSON010000135.1"/>
</dbReference>
<evidence type="ECO:0008006" key="3">
    <source>
        <dbReference type="Google" id="ProtNLM"/>
    </source>
</evidence>
<name>A0ABW1AHW5_9ACTN</name>
<sequence>MIMETDSNLRVDLGVRQLAARLGLADWQLRLARGHGLIPEPDMNGRWSAELVERCQGDKARIIAAFGDQPPIGAGKAAELLAVRVRLDVERADVEVLVARGELRVVGRYQQYPVYLVHEVEALADRVAEVVAARKGPLLDRVEAKGAALVLGWPKGVFGRIAAERALPTDQLSRYALADVRALAADTDLTARVHAEWHDQAVAQARRNEQRYADTLRKWMLHCSAYLDRAAETPPNPATATRALRALTTARSTVNAQAA</sequence>
<dbReference type="Proteomes" id="UP001596074">
    <property type="component" value="Unassembled WGS sequence"/>
</dbReference>
<comment type="caution">
    <text evidence="1">The sequence shown here is derived from an EMBL/GenBank/DDBJ whole genome shotgun (WGS) entry which is preliminary data.</text>
</comment>
<evidence type="ECO:0000313" key="2">
    <source>
        <dbReference type="Proteomes" id="UP001596074"/>
    </source>
</evidence>
<keyword evidence="2" id="KW-1185">Reference proteome</keyword>
<protein>
    <recommendedName>
        <fullName evidence="3">MerR family transcriptional regulator</fullName>
    </recommendedName>
</protein>
<organism evidence="1 2">
    <name type="scientific">Actinomadura rugatobispora</name>
    <dbReference type="NCBI Taxonomy" id="1994"/>
    <lineage>
        <taxon>Bacteria</taxon>
        <taxon>Bacillati</taxon>
        <taxon>Actinomycetota</taxon>
        <taxon>Actinomycetes</taxon>
        <taxon>Streptosporangiales</taxon>
        <taxon>Thermomonosporaceae</taxon>
        <taxon>Actinomadura</taxon>
    </lineage>
</organism>
<accession>A0ABW1AHW5</accession>
<gene>
    <name evidence="1" type="ORF">ACFPZN_51455</name>
</gene>
<proteinExistence type="predicted"/>